<keyword evidence="1" id="KW-0472">Membrane</keyword>
<dbReference type="OrthoDB" id="1253476at2"/>
<evidence type="ECO:0000313" key="3">
    <source>
        <dbReference type="Proteomes" id="UP000292262"/>
    </source>
</evidence>
<keyword evidence="1" id="KW-1133">Transmembrane helix</keyword>
<feature type="transmembrane region" description="Helical" evidence="1">
    <location>
        <begin position="178"/>
        <end position="199"/>
    </location>
</feature>
<feature type="transmembrane region" description="Helical" evidence="1">
    <location>
        <begin position="62"/>
        <end position="79"/>
    </location>
</feature>
<reference evidence="2 3" key="1">
    <citation type="submission" date="2019-02" db="EMBL/GenBank/DDBJ databases">
        <title>Genomic Encyclopedia of Type Strains, Phase IV (KMG-IV): sequencing the most valuable type-strain genomes for metagenomic binning, comparative biology and taxonomic classification.</title>
        <authorList>
            <person name="Goeker M."/>
        </authorList>
    </citation>
    <scope>NUCLEOTIDE SEQUENCE [LARGE SCALE GENOMIC DNA]</scope>
    <source>
        <strain evidence="2 3">DSM 17196</strain>
    </source>
</reference>
<evidence type="ECO:0000256" key="1">
    <source>
        <dbReference type="SAM" id="Phobius"/>
    </source>
</evidence>
<dbReference type="RefSeq" id="WP_130287791.1">
    <property type="nucleotide sequence ID" value="NZ_SGXE01000006.1"/>
</dbReference>
<dbReference type="EMBL" id="SGXE01000006">
    <property type="protein sequence ID" value="RZS90757.1"/>
    <property type="molecule type" value="Genomic_DNA"/>
</dbReference>
<dbReference type="Proteomes" id="UP000292262">
    <property type="component" value="Unassembled WGS sequence"/>
</dbReference>
<feature type="transmembrane region" description="Helical" evidence="1">
    <location>
        <begin position="116"/>
        <end position="135"/>
    </location>
</feature>
<feature type="transmembrane region" description="Helical" evidence="1">
    <location>
        <begin position="6"/>
        <end position="25"/>
    </location>
</feature>
<feature type="transmembrane region" description="Helical" evidence="1">
    <location>
        <begin position="32"/>
        <end position="50"/>
    </location>
</feature>
<keyword evidence="1" id="KW-0812">Transmembrane</keyword>
<feature type="transmembrane region" description="Helical" evidence="1">
    <location>
        <begin position="147"/>
        <end position="166"/>
    </location>
</feature>
<sequence length="214" mass="24473">MDFIKGFGYVATFLLLVNAILYIKILPRQGKVFTFFTIYLIGVLIIQVLNNVLGPVLHLPNLFLSNIYLVFQFIMLSLLYQKLLNFKPILVIGGLVVFLLMLQYSNNPELLTKYNVIGLSSTQAILTIYCIAYLFTTVNQKDPDLLVVNIGLLLYLVSSTLIFASGNLVFNLNIPKESYLLLLKLNAVLYLIFQILILIEWRKIYYKKMLKSSS</sequence>
<evidence type="ECO:0000313" key="2">
    <source>
        <dbReference type="EMBL" id="RZS90757.1"/>
    </source>
</evidence>
<name>A0A4Q7NUB8_9FLAO</name>
<accession>A0A4Q7NUB8</accession>
<organism evidence="2 3">
    <name type="scientific">Aquimarina brevivitae</name>
    <dbReference type="NCBI Taxonomy" id="323412"/>
    <lineage>
        <taxon>Bacteria</taxon>
        <taxon>Pseudomonadati</taxon>
        <taxon>Bacteroidota</taxon>
        <taxon>Flavobacteriia</taxon>
        <taxon>Flavobacteriales</taxon>
        <taxon>Flavobacteriaceae</taxon>
        <taxon>Aquimarina</taxon>
    </lineage>
</organism>
<comment type="caution">
    <text evidence="2">The sequence shown here is derived from an EMBL/GenBank/DDBJ whole genome shotgun (WGS) entry which is preliminary data.</text>
</comment>
<gene>
    <name evidence="2" type="ORF">EV197_3288</name>
</gene>
<protein>
    <recommendedName>
        <fullName evidence="4">YhhN-like protein</fullName>
    </recommendedName>
</protein>
<proteinExistence type="predicted"/>
<dbReference type="AlphaFoldDB" id="A0A4Q7NUB8"/>
<feature type="transmembrane region" description="Helical" evidence="1">
    <location>
        <begin position="86"/>
        <end position="104"/>
    </location>
</feature>
<evidence type="ECO:0008006" key="4">
    <source>
        <dbReference type="Google" id="ProtNLM"/>
    </source>
</evidence>
<keyword evidence="3" id="KW-1185">Reference proteome</keyword>